<organism evidence="4 5">
    <name type="scientific">Segatella copri</name>
    <dbReference type="NCBI Taxonomy" id="165179"/>
    <lineage>
        <taxon>Bacteria</taxon>
        <taxon>Pseudomonadati</taxon>
        <taxon>Bacteroidota</taxon>
        <taxon>Bacteroidia</taxon>
        <taxon>Bacteroidales</taxon>
        <taxon>Prevotellaceae</taxon>
        <taxon>Segatella</taxon>
    </lineage>
</organism>
<gene>
    <name evidence="4" type="ORF">LYY06_03795</name>
</gene>
<comment type="caution">
    <text evidence="4">The sequence shown here is derived from an EMBL/GenBank/DDBJ whole genome shotgun (WGS) entry which is preliminary data.</text>
</comment>
<dbReference type="PANTHER" id="PTHR30481">
    <property type="entry name" value="DNA ADENINE METHYLASE"/>
    <property type="match status" value="1"/>
</dbReference>
<proteinExistence type="predicted"/>
<accession>A0AAW4YGX8</accession>
<reference evidence="4" key="1">
    <citation type="submission" date="2021-12" db="EMBL/GenBank/DDBJ databases">
        <authorList>
            <person name="Lv X."/>
        </authorList>
    </citation>
    <scope>NUCLEOTIDE SEQUENCE</scope>
    <source>
        <strain evidence="4">HF2106</strain>
    </source>
</reference>
<dbReference type="InterPro" id="IPR002052">
    <property type="entry name" value="DNA_methylase_N6_adenine_CS"/>
</dbReference>
<sequence length="302" mass="35736">MTNKGIFRSPLFYVGDKYKLMREIKTHLPKRIRTFVEPFVGGGSVFMNVEAENYLLNDIDSWVVGIHQYLCGQNKNKDQFFDELFALVDHYGLSCSYRNDVIPDKLKKDFPKTYFAKYNKEAFIRMRSDFNKGEKDDMLHLYVLLIYGFNRMLRFNREGNYNLPVGNVDFNKNVYNALSDYFSITNSKHIIWSNLDFRQFLSSCHLSKDDFVYLDPPYLITFSEYNKLWDEETEKDLLALLDFLDGEKIKFAISNVTHYKGKVNSIFLEWSAKYNVYTIKSNYISYHDNTSKTFNEVLVTNY</sequence>
<dbReference type="EMBL" id="JAJTVO010000005">
    <property type="protein sequence ID" value="MCE4121390.1"/>
    <property type="molecule type" value="Genomic_DNA"/>
</dbReference>
<evidence type="ECO:0000256" key="3">
    <source>
        <dbReference type="ARBA" id="ARBA00022691"/>
    </source>
</evidence>
<dbReference type="RefSeq" id="WP_218458945.1">
    <property type="nucleotide sequence ID" value="NZ_JAJTVO010000005.1"/>
</dbReference>
<dbReference type="GO" id="GO:0043565">
    <property type="term" value="F:sequence-specific DNA binding"/>
    <property type="evidence" value="ECO:0007669"/>
    <property type="project" value="TreeGrafter"/>
</dbReference>
<dbReference type="GO" id="GO:1904047">
    <property type="term" value="F:S-adenosyl-L-methionine binding"/>
    <property type="evidence" value="ECO:0007669"/>
    <property type="project" value="TreeGrafter"/>
</dbReference>
<dbReference type="PANTHER" id="PTHR30481:SF3">
    <property type="entry name" value="DNA ADENINE METHYLASE"/>
    <property type="match status" value="1"/>
</dbReference>
<keyword evidence="1 4" id="KW-0489">Methyltransferase</keyword>
<dbReference type="AlphaFoldDB" id="A0AAW4YGX8"/>
<dbReference type="GO" id="GO:0032259">
    <property type="term" value="P:methylation"/>
    <property type="evidence" value="ECO:0007669"/>
    <property type="project" value="UniProtKB-KW"/>
</dbReference>
<dbReference type="InterPro" id="IPR012327">
    <property type="entry name" value="MeTrfase_D12"/>
</dbReference>
<protein>
    <submittedName>
        <fullName evidence="4">Dam family site-specific DNA-(Adenine-N6)-methyltransferase</fullName>
        <ecNumber evidence="4">2.1.1.72</ecNumber>
    </submittedName>
</protein>
<keyword evidence="2 4" id="KW-0808">Transferase</keyword>
<dbReference type="Pfam" id="PF02086">
    <property type="entry name" value="MethyltransfD12"/>
    <property type="match status" value="1"/>
</dbReference>
<name>A0AAW4YGX8_9BACT</name>
<keyword evidence="3" id="KW-0949">S-adenosyl-L-methionine</keyword>
<evidence type="ECO:0000256" key="2">
    <source>
        <dbReference type="ARBA" id="ARBA00022679"/>
    </source>
</evidence>
<dbReference type="InterPro" id="IPR012263">
    <property type="entry name" value="M_m6A_EcoRV"/>
</dbReference>
<dbReference type="GO" id="GO:0009307">
    <property type="term" value="P:DNA restriction-modification system"/>
    <property type="evidence" value="ECO:0007669"/>
    <property type="project" value="InterPro"/>
</dbReference>
<dbReference type="PROSITE" id="PS00092">
    <property type="entry name" value="N6_MTASE"/>
    <property type="match status" value="1"/>
</dbReference>
<dbReference type="GO" id="GO:0006298">
    <property type="term" value="P:mismatch repair"/>
    <property type="evidence" value="ECO:0007669"/>
    <property type="project" value="TreeGrafter"/>
</dbReference>
<dbReference type="GO" id="GO:0009007">
    <property type="term" value="F:site-specific DNA-methyltransferase (adenine-specific) activity"/>
    <property type="evidence" value="ECO:0007669"/>
    <property type="project" value="UniProtKB-EC"/>
</dbReference>
<evidence type="ECO:0000256" key="1">
    <source>
        <dbReference type="ARBA" id="ARBA00022603"/>
    </source>
</evidence>
<dbReference type="EC" id="2.1.1.72" evidence="4"/>
<dbReference type="NCBIfam" id="TIGR00571">
    <property type="entry name" value="dam"/>
    <property type="match status" value="1"/>
</dbReference>
<dbReference type="PIRSF" id="PIRSF000398">
    <property type="entry name" value="M_m6A_EcoRV"/>
    <property type="match status" value="1"/>
</dbReference>
<evidence type="ECO:0000313" key="5">
    <source>
        <dbReference type="Proteomes" id="UP001200307"/>
    </source>
</evidence>
<dbReference type="Proteomes" id="UP001200307">
    <property type="component" value="Unassembled WGS sequence"/>
</dbReference>
<evidence type="ECO:0000313" key="4">
    <source>
        <dbReference type="EMBL" id="MCE4121390.1"/>
    </source>
</evidence>